<sequence>MPEAYSYLAESIDAWPKQAELAKLIEKVGYQSVEFRNQSLGIVAIHTGTKPEKAN</sequence>
<name>A0A6J6IS32_9ZZZZ</name>
<evidence type="ECO:0000313" key="1">
    <source>
        <dbReference type="EMBL" id="CAB4627457.1"/>
    </source>
</evidence>
<dbReference type="InterPro" id="IPR029063">
    <property type="entry name" value="SAM-dependent_MTases_sf"/>
</dbReference>
<protein>
    <submittedName>
        <fullName evidence="1">Unannotated protein</fullName>
    </submittedName>
</protein>
<organism evidence="1">
    <name type="scientific">freshwater metagenome</name>
    <dbReference type="NCBI Taxonomy" id="449393"/>
    <lineage>
        <taxon>unclassified sequences</taxon>
        <taxon>metagenomes</taxon>
        <taxon>ecological metagenomes</taxon>
    </lineage>
</organism>
<reference evidence="1" key="1">
    <citation type="submission" date="2020-05" db="EMBL/GenBank/DDBJ databases">
        <authorList>
            <person name="Chiriac C."/>
            <person name="Salcher M."/>
            <person name="Ghai R."/>
            <person name="Kavagutti S V."/>
        </authorList>
    </citation>
    <scope>NUCLEOTIDE SEQUENCE</scope>
</reference>
<dbReference type="Pfam" id="PF01209">
    <property type="entry name" value="Ubie_methyltran"/>
    <property type="match status" value="1"/>
</dbReference>
<gene>
    <name evidence="1" type="ORF">UFOPK2032_00359</name>
</gene>
<accession>A0A6J6IS32</accession>
<dbReference type="Gene3D" id="3.40.50.150">
    <property type="entry name" value="Vaccinia Virus protein VP39"/>
    <property type="match status" value="1"/>
</dbReference>
<dbReference type="EMBL" id="CAEZVM010000007">
    <property type="protein sequence ID" value="CAB4627457.1"/>
    <property type="molecule type" value="Genomic_DNA"/>
</dbReference>
<dbReference type="AlphaFoldDB" id="A0A6J6IS32"/>
<proteinExistence type="predicted"/>